<evidence type="ECO:0000256" key="1">
    <source>
        <dbReference type="SAM" id="MobiDB-lite"/>
    </source>
</evidence>
<name>A0A830CZP4_9LAMI</name>
<protein>
    <submittedName>
        <fullName evidence="3">Uncharacterized protein</fullName>
    </submittedName>
</protein>
<reference evidence="3" key="1">
    <citation type="submission" date="2020-07" db="EMBL/GenBank/DDBJ databases">
        <title>Ethylene signaling mediates host invasion by parasitic plants.</title>
        <authorList>
            <person name="Yoshida S."/>
        </authorList>
    </citation>
    <scope>NUCLEOTIDE SEQUENCE</scope>
    <source>
        <strain evidence="3">Okayama</strain>
    </source>
</reference>
<sequence length="250" mass="26829">MKREGGEIIVVLFPLQGRGLRFSFFFLFLLVLGHTVGGGAVGVQIGRDFRQAVDGVGVMAVSAAFIRRRLEKERSAKTRLLRQAVGPDLSNHSSKIHPNSNPTTPINPPPPSSTTARAAETAITPTPSTACRKSRPICVQIGRDFRQAVDGVGVMAVSAALAVVEEGGGGLIGVVRPDRLAEEAGFGAPLFLQSPSDEVNCRQIMHKIIDGDKDYEKRYLASFKAIAYSRRGRELAGDAPVPQAKKSAKR</sequence>
<dbReference type="EMBL" id="BMAC01000581">
    <property type="protein sequence ID" value="GFP99571.1"/>
    <property type="molecule type" value="Genomic_DNA"/>
</dbReference>
<keyword evidence="4" id="KW-1185">Reference proteome</keyword>
<feature type="region of interest" description="Disordered" evidence="1">
    <location>
        <begin position="87"/>
        <end position="130"/>
    </location>
</feature>
<feature type="compositionally biased region" description="Low complexity" evidence="1">
    <location>
        <begin position="113"/>
        <end position="127"/>
    </location>
</feature>
<organism evidence="3 4">
    <name type="scientific">Phtheirospermum japonicum</name>
    <dbReference type="NCBI Taxonomy" id="374723"/>
    <lineage>
        <taxon>Eukaryota</taxon>
        <taxon>Viridiplantae</taxon>
        <taxon>Streptophyta</taxon>
        <taxon>Embryophyta</taxon>
        <taxon>Tracheophyta</taxon>
        <taxon>Spermatophyta</taxon>
        <taxon>Magnoliopsida</taxon>
        <taxon>eudicotyledons</taxon>
        <taxon>Gunneridae</taxon>
        <taxon>Pentapetalae</taxon>
        <taxon>asterids</taxon>
        <taxon>lamiids</taxon>
        <taxon>Lamiales</taxon>
        <taxon>Orobanchaceae</taxon>
        <taxon>Orobanchaceae incertae sedis</taxon>
        <taxon>Phtheirospermum</taxon>
    </lineage>
</organism>
<keyword evidence="2" id="KW-0812">Transmembrane</keyword>
<feature type="transmembrane region" description="Helical" evidence="2">
    <location>
        <begin position="20"/>
        <end position="43"/>
    </location>
</feature>
<gene>
    <name evidence="3" type="ORF">PHJA_002101200</name>
</gene>
<evidence type="ECO:0000256" key="2">
    <source>
        <dbReference type="SAM" id="Phobius"/>
    </source>
</evidence>
<dbReference type="Proteomes" id="UP000653305">
    <property type="component" value="Unassembled WGS sequence"/>
</dbReference>
<accession>A0A830CZP4</accession>
<evidence type="ECO:0000313" key="3">
    <source>
        <dbReference type="EMBL" id="GFP99571.1"/>
    </source>
</evidence>
<keyword evidence="2" id="KW-0472">Membrane</keyword>
<evidence type="ECO:0000313" key="4">
    <source>
        <dbReference type="Proteomes" id="UP000653305"/>
    </source>
</evidence>
<keyword evidence="2" id="KW-1133">Transmembrane helix</keyword>
<comment type="caution">
    <text evidence="3">The sequence shown here is derived from an EMBL/GenBank/DDBJ whole genome shotgun (WGS) entry which is preliminary data.</text>
</comment>
<proteinExistence type="predicted"/>
<dbReference type="AlphaFoldDB" id="A0A830CZP4"/>